<keyword evidence="2" id="KW-0812">Transmembrane</keyword>
<feature type="transmembrane region" description="Helical" evidence="2">
    <location>
        <begin position="157"/>
        <end position="176"/>
    </location>
</feature>
<feature type="transmembrane region" description="Helical" evidence="2">
    <location>
        <begin position="130"/>
        <end position="150"/>
    </location>
</feature>
<keyword evidence="2" id="KW-1133">Transmembrane helix</keyword>
<feature type="region of interest" description="Disordered" evidence="1">
    <location>
        <begin position="324"/>
        <end position="343"/>
    </location>
</feature>
<reference evidence="3" key="1">
    <citation type="submission" date="2020-06" db="EMBL/GenBank/DDBJ databases">
        <authorList>
            <consortium name="Plant Systems Biology data submission"/>
        </authorList>
    </citation>
    <scope>NUCLEOTIDE SEQUENCE</scope>
    <source>
        <strain evidence="3">D6</strain>
    </source>
</reference>
<keyword evidence="2" id="KW-0472">Membrane</keyword>
<sequence>MNDPQCNNATQRSKSSKWRLLARTTLLFFLSLVPMIVFVVLTQEGDGTWKDFKSSRCDEYCENSHQCDHEMEERPTVQQPVNAWTSMMYIWAGLWPIVAIRADMGTMVFLAASSYLAIGSFFFHASLVTFWQTVDIAGMYTLFAALVGHGMHTLTGLCWRWIAIPVVAMAILPLFFKDDMEEVGIGSTKIGMGFLSLICLLSAIHLGARIRQKIKRPNPQPRQERSKGLDIILLTAWILLPGVLFVAGFVLRRLDQSKDWCDPDAFFQGHGFWHCATALASLVLWLFFDSANPQNDLKGATDEHYGKGFNTECDDLSETAKSVEAAGEDSEGGFACASEEYSA</sequence>
<comment type="caution">
    <text evidence="3">The sequence shown here is derived from an EMBL/GenBank/DDBJ whole genome shotgun (WGS) entry which is preliminary data.</text>
</comment>
<protein>
    <submittedName>
        <fullName evidence="3">Pfam:aPHC</fullName>
    </submittedName>
</protein>
<feature type="transmembrane region" description="Helical" evidence="2">
    <location>
        <begin position="188"/>
        <end position="208"/>
    </location>
</feature>
<feature type="transmembrane region" description="Helical" evidence="2">
    <location>
        <begin position="271"/>
        <end position="288"/>
    </location>
</feature>
<feature type="transmembrane region" description="Helical" evidence="2">
    <location>
        <begin position="81"/>
        <end position="100"/>
    </location>
</feature>
<proteinExistence type="predicted"/>
<dbReference type="OrthoDB" id="52509at2759"/>
<dbReference type="AlphaFoldDB" id="A0A9N8HIX2"/>
<evidence type="ECO:0000313" key="4">
    <source>
        <dbReference type="Proteomes" id="UP001153069"/>
    </source>
</evidence>
<name>A0A9N8HIX2_9STRA</name>
<gene>
    <name evidence="3" type="ORF">SEMRO_725_G193380.1</name>
</gene>
<dbReference type="EMBL" id="CAICTM010000724">
    <property type="protein sequence ID" value="CAB9515591.1"/>
    <property type="molecule type" value="Genomic_DNA"/>
</dbReference>
<evidence type="ECO:0000256" key="2">
    <source>
        <dbReference type="SAM" id="Phobius"/>
    </source>
</evidence>
<feature type="transmembrane region" description="Helical" evidence="2">
    <location>
        <begin position="20"/>
        <end position="41"/>
    </location>
</feature>
<accession>A0A9N8HIX2</accession>
<evidence type="ECO:0000256" key="1">
    <source>
        <dbReference type="SAM" id="MobiDB-lite"/>
    </source>
</evidence>
<keyword evidence="4" id="KW-1185">Reference proteome</keyword>
<evidence type="ECO:0000313" key="3">
    <source>
        <dbReference type="EMBL" id="CAB9515591.1"/>
    </source>
</evidence>
<dbReference type="Proteomes" id="UP001153069">
    <property type="component" value="Unassembled WGS sequence"/>
</dbReference>
<feature type="transmembrane region" description="Helical" evidence="2">
    <location>
        <begin position="107"/>
        <end position="124"/>
    </location>
</feature>
<feature type="transmembrane region" description="Helical" evidence="2">
    <location>
        <begin position="229"/>
        <end position="251"/>
    </location>
</feature>
<organism evidence="3 4">
    <name type="scientific">Seminavis robusta</name>
    <dbReference type="NCBI Taxonomy" id="568900"/>
    <lineage>
        <taxon>Eukaryota</taxon>
        <taxon>Sar</taxon>
        <taxon>Stramenopiles</taxon>
        <taxon>Ochrophyta</taxon>
        <taxon>Bacillariophyta</taxon>
        <taxon>Bacillariophyceae</taxon>
        <taxon>Bacillariophycidae</taxon>
        <taxon>Naviculales</taxon>
        <taxon>Naviculaceae</taxon>
        <taxon>Seminavis</taxon>
    </lineage>
</organism>